<evidence type="ECO:0000256" key="4">
    <source>
        <dbReference type="ARBA" id="ARBA00022605"/>
    </source>
</evidence>
<feature type="site" description="Plays an important role in substrate specificity" evidence="6">
    <location>
        <position position="244"/>
    </location>
</feature>
<name>A0ABW4JK93_9BACL</name>
<gene>
    <name evidence="6 8" type="primary">glyA</name>
    <name evidence="8" type="ORF">ACFSB2_14395</name>
</gene>
<dbReference type="InterPro" id="IPR015422">
    <property type="entry name" value="PyrdxlP-dep_Trfase_small"/>
</dbReference>
<comment type="subunit">
    <text evidence="6">Homodimer.</text>
</comment>
<dbReference type="EC" id="2.1.2.1" evidence="6"/>
<keyword evidence="9" id="KW-1185">Reference proteome</keyword>
<feature type="domain" description="Serine hydroxymethyltransferase-like" evidence="7">
    <location>
        <begin position="10"/>
        <end position="403"/>
    </location>
</feature>
<dbReference type="InterPro" id="IPR001085">
    <property type="entry name" value="Ser_HO-MeTrfase"/>
</dbReference>
<dbReference type="NCBIfam" id="NF000586">
    <property type="entry name" value="PRK00011.1"/>
    <property type="match status" value="1"/>
</dbReference>
<comment type="catalytic activity">
    <reaction evidence="6">
        <text>(6R)-5,10-methylene-5,6,7,8-tetrahydrofolate + glycine + H2O = (6S)-5,6,7,8-tetrahydrofolate + L-serine</text>
        <dbReference type="Rhea" id="RHEA:15481"/>
        <dbReference type="ChEBI" id="CHEBI:15377"/>
        <dbReference type="ChEBI" id="CHEBI:15636"/>
        <dbReference type="ChEBI" id="CHEBI:33384"/>
        <dbReference type="ChEBI" id="CHEBI:57305"/>
        <dbReference type="ChEBI" id="CHEBI:57453"/>
        <dbReference type="EC" id="2.1.2.1"/>
    </reaction>
</comment>
<dbReference type="PANTHER" id="PTHR11680:SF35">
    <property type="entry name" value="SERINE HYDROXYMETHYLTRANSFERASE 1"/>
    <property type="match status" value="1"/>
</dbReference>
<feature type="binding site" evidence="6">
    <location>
        <position position="137"/>
    </location>
    <ligand>
        <name>(6S)-5,6,7,8-tetrahydrofolate</name>
        <dbReference type="ChEBI" id="CHEBI:57453"/>
    </ligand>
</feature>
<comment type="pathway">
    <text evidence="6">Amino-acid biosynthesis; glycine biosynthesis; glycine from L-serine: step 1/1.</text>
</comment>
<dbReference type="EMBL" id="JBHUCX010000035">
    <property type="protein sequence ID" value="MFD1675890.1"/>
    <property type="molecule type" value="Genomic_DNA"/>
</dbReference>
<dbReference type="InterPro" id="IPR015424">
    <property type="entry name" value="PyrdxlP-dep_Trfase"/>
</dbReference>
<protein>
    <recommendedName>
        <fullName evidence="6">Serine hydroxymethyltransferase</fullName>
        <shortName evidence="6">SHMT</shortName>
        <shortName evidence="6">Serine methylase</shortName>
        <ecNumber evidence="6">2.1.2.1</ecNumber>
    </recommendedName>
</protein>
<evidence type="ECO:0000256" key="2">
    <source>
        <dbReference type="ARBA" id="ARBA00006376"/>
    </source>
</evidence>
<dbReference type="Gene3D" id="3.40.640.10">
    <property type="entry name" value="Type I PLP-dependent aspartate aminotransferase-like (Major domain)"/>
    <property type="match status" value="1"/>
</dbReference>
<accession>A0ABW4JK93</accession>
<dbReference type="InterPro" id="IPR015421">
    <property type="entry name" value="PyrdxlP-dep_Trfase_major"/>
</dbReference>
<keyword evidence="6" id="KW-0963">Cytoplasm</keyword>
<evidence type="ECO:0000259" key="7">
    <source>
        <dbReference type="Pfam" id="PF00464"/>
    </source>
</evidence>
<dbReference type="Pfam" id="PF00464">
    <property type="entry name" value="SHMT"/>
    <property type="match status" value="1"/>
</dbReference>
<sequence length="439" mass="47666">MLGELKQAISMHDPEVAALIAAEDVRQQQTICLIPSENYASKYVLAALATSFTNKYSEGYPYRWQDGDKVARNGRYYQGQANTDALEHLAMQRALDLFTPNPERYHANVQPLSGSPANLAVLNACLEPGDTFMGLSLQHGGHLTHGHNVSVTGRYYQAVHYHLNDDEVINYAEVRALAEKHRPKLIFCGATAYPLIIDFAQLGEIAKAVGALLVADVSHINGLCIAGQHPHPFPHADVLTTTTHKMLRGPRAGLIICRKELGEAIDRSVFPGLQGGPHMNTITSMAIALQEAATESYQAYAAQIVKNAKRLAQTLQQAGFRLVGGGTENHLLLIDAVQSAENVRSKSGGYLAARLEKAGIIVNKNTLPGDDKPWLPTGIRIGTPAVTTLGMVEQDMDVIANWITRVAGCKDDDGTLLTVKQEVESFMAAREIPEAFAQS</sequence>
<dbReference type="CDD" id="cd00378">
    <property type="entry name" value="SHMT"/>
    <property type="match status" value="1"/>
</dbReference>
<reference evidence="9" key="1">
    <citation type="journal article" date="2019" name="Int. J. Syst. Evol. Microbiol.">
        <title>The Global Catalogue of Microorganisms (GCM) 10K type strain sequencing project: providing services to taxonomists for standard genome sequencing and annotation.</title>
        <authorList>
            <consortium name="The Broad Institute Genomics Platform"/>
            <consortium name="The Broad Institute Genome Sequencing Center for Infectious Disease"/>
            <person name="Wu L."/>
            <person name="Ma J."/>
        </authorList>
    </citation>
    <scope>NUCLEOTIDE SEQUENCE [LARGE SCALE GENOMIC DNA]</scope>
    <source>
        <strain evidence="9">CGMCC 1.12286</strain>
    </source>
</reference>
<dbReference type="InterPro" id="IPR049943">
    <property type="entry name" value="Ser_HO-MeTrfase-like"/>
</dbReference>
<keyword evidence="6 8" id="KW-0808">Transferase</keyword>
<comment type="pathway">
    <text evidence="6">One-carbon metabolism; tetrahydrofolate interconversion.</text>
</comment>
<keyword evidence="3 6" id="KW-0554">One-carbon metabolism</keyword>
<dbReference type="Proteomes" id="UP001597079">
    <property type="component" value="Unassembled WGS sequence"/>
</dbReference>
<dbReference type="Gene3D" id="3.90.1150.10">
    <property type="entry name" value="Aspartate Aminotransferase, domain 1"/>
    <property type="match status" value="1"/>
</dbReference>
<keyword evidence="4 6" id="KW-0028">Amino-acid biosynthesis</keyword>
<evidence type="ECO:0000256" key="1">
    <source>
        <dbReference type="ARBA" id="ARBA00001933"/>
    </source>
</evidence>
<evidence type="ECO:0000313" key="8">
    <source>
        <dbReference type="EMBL" id="MFD1675890.1"/>
    </source>
</evidence>
<dbReference type="GO" id="GO:0004372">
    <property type="term" value="F:glycine hydroxymethyltransferase activity"/>
    <property type="evidence" value="ECO:0007669"/>
    <property type="project" value="UniProtKB-EC"/>
</dbReference>
<proteinExistence type="inferred from homology"/>
<comment type="function">
    <text evidence="6">Catalyzes the reversible interconversion of serine and glycine with tetrahydrofolate (THF) serving as the one-carbon carrier. This reaction serves as the major source of one-carbon groups required for the biosynthesis of purines, thymidylate, methionine, and other important biomolecules. Also exhibits THF-independent aldolase activity toward beta-hydroxyamino acids, producing glycine and aldehydes, via a retro-aldol mechanism.</text>
</comment>
<dbReference type="RefSeq" id="WP_377943772.1">
    <property type="nucleotide sequence ID" value="NZ_JBHUCX010000035.1"/>
</dbReference>
<evidence type="ECO:0000313" key="9">
    <source>
        <dbReference type="Proteomes" id="UP001597079"/>
    </source>
</evidence>
<organism evidence="8 9">
    <name type="scientific">Alicyclobacillus fodiniaquatilis</name>
    <dbReference type="NCBI Taxonomy" id="1661150"/>
    <lineage>
        <taxon>Bacteria</taxon>
        <taxon>Bacillati</taxon>
        <taxon>Bacillota</taxon>
        <taxon>Bacilli</taxon>
        <taxon>Bacillales</taxon>
        <taxon>Alicyclobacillaceae</taxon>
        <taxon>Alicyclobacillus</taxon>
    </lineage>
</organism>
<evidence type="ECO:0000256" key="5">
    <source>
        <dbReference type="ARBA" id="ARBA00022898"/>
    </source>
</evidence>
<dbReference type="HAMAP" id="MF_00051">
    <property type="entry name" value="SHMT"/>
    <property type="match status" value="1"/>
</dbReference>
<dbReference type="SUPFAM" id="SSF53383">
    <property type="entry name" value="PLP-dependent transferases"/>
    <property type="match status" value="1"/>
</dbReference>
<evidence type="ECO:0000256" key="3">
    <source>
        <dbReference type="ARBA" id="ARBA00022563"/>
    </source>
</evidence>
<feature type="modified residue" description="N6-(pyridoxal phosphate)lysine" evidence="6">
    <location>
        <position position="245"/>
    </location>
</feature>
<dbReference type="PANTHER" id="PTHR11680">
    <property type="entry name" value="SERINE HYDROXYMETHYLTRANSFERASE"/>
    <property type="match status" value="1"/>
</dbReference>
<comment type="similarity">
    <text evidence="2 6">Belongs to the SHMT family.</text>
</comment>
<feature type="binding site" evidence="6">
    <location>
        <begin position="141"/>
        <end position="143"/>
    </location>
    <ligand>
        <name>(6S)-5,6,7,8-tetrahydrofolate</name>
        <dbReference type="ChEBI" id="CHEBI:57453"/>
    </ligand>
</feature>
<comment type="caution">
    <text evidence="8">The sequence shown here is derived from an EMBL/GenBank/DDBJ whole genome shotgun (WGS) entry which is preliminary data.</text>
</comment>
<dbReference type="InterPro" id="IPR039429">
    <property type="entry name" value="SHMT-like_dom"/>
</dbReference>
<comment type="subcellular location">
    <subcellularLocation>
        <location evidence="6">Cytoplasm</location>
    </subcellularLocation>
</comment>
<dbReference type="PIRSF" id="PIRSF000412">
    <property type="entry name" value="SHMT"/>
    <property type="match status" value="1"/>
</dbReference>
<keyword evidence="5 6" id="KW-0663">Pyridoxal phosphate</keyword>
<evidence type="ECO:0000256" key="6">
    <source>
        <dbReference type="HAMAP-Rule" id="MF_00051"/>
    </source>
</evidence>
<comment type="cofactor">
    <cofactor evidence="1 6">
        <name>pyridoxal 5'-phosphate</name>
        <dbReference type="ChEBI" id="CHEBI:597326"/>
    </cofactor>
</comment>
<comment type="caution">
    <text evidence="6">Lacks conserved residue(s) required for the propagation of feature annotation.</text>
</comment>